<gene>
    <name evidence="2" type="ORF">PVK06_034543</name>
</gene>
<evidence type="ECO:0000313" key="3">
    <source>
        <dbReference type="Proteomes" id="UP001358586"/>
    </source>
</evidence>
<sequence>MIELKRKNAEYETVSAKLMISQSERRELKERIRELEDMLQDRQQQLDTLLEALEEKNSQYDRDIHAYEEGLQEKEMQLSYLINEICGVAMHVVQLSKEAKILICQFPPSRRSNISEFIARVKKYGDIARKFV</sequence>
<keyword evidence="3" id="KW-1185">Reference proteome</keyword>
<dbReference type="EMBL" id="JARKNE010000010">
    <property type="protein sequence ID" value="KAK5793399.1"/>
    <property type="molecule type" value="Genomic_DNA"/>
</dbReference>
<organism evidence="2 3">
    <name type="scientific">Gossypium arboreum</name>
    <name type="common">Tree cotton</name>
    <name type="synonym">Gossypium nanking</name>
    <dbReference type="NCBI Taxonomy" id="29729"/>
    <lineage>
        <taxon>Eukaryota</taxon>
        <taxon>Viridiplantae</taxon>
        <taxon>Streptophyta</taxon>
        <taxon>Embryophyta</taxon>
        <taxon>Tracheophyta</taxon>
        <taxon>Spermatophyta</taxon>
        <taxon>Magnoliopsida</taxon>
        <taxon>eudicotyledons</taxon>
        <taxon>Gunneridae</taxon>
        <taxon>Pentapetalae</taxon>
        <taxon>rosids</taxon>
        <taxon>malvids</taxon>
        <taxon>Malvales</taxon>
        <taxon>Malvaceae</taxon>
        <taxon>Malvoideae</taxon>
        <taxon>Gossypium</taxon>
    </lineage>
</organism>
<protein>
    <submittedName>
        <fullName evidence="2">Uncharacterized protein</fullName>
    </submittedName>
</protein>
<keyword evidence="1" id="KW-0175">Coiled coil</keyword>
<dbReference type="Proteomes" id="UP001358586">
    <property type="component" value="Chromosome 10"/>
</dbReference>
<reference evidence="2 3" key="1">
    <citation type="submission" date="2023-03" db="EMBL/GenBank/DDBJ databases">
        <title>WGS of Gossypium arboreum.</title>
        <authorList>
            <person name="Yu D."/>
        </authorList>
    </citation>
    <scope>NUCLEOTIDE SEQUENCE [LARGE SCALE GENOMIC DNA]</scope>
    <source>
        <tissue evidence="2">Leaf</tissue>
    </source>
</reference>
<evidence type="ECO:0000256" key="1">
    <source>
        <dbReference type="SAM" id="Coils"/>
    </source>
</evidence>
<evidence type="ECO:0000313" key="2">
    <source>
        <dbReference type="EMBL" id="KAK5793399.1"/>
    </source>
</evidence>
<name>A0ABR0NGL2_GOSAR</name>
<feature type="coiled-coil region" evidence="1">
    <location>
        <begin position="18"/>
        <end position="70"/>
    </location>
</feature>
<comment type="caution">
    <text evidence="2">The sequence shown here is derived from an EMBL/GenBank/DDBJ whole genome shotgun (WGS) entry which is preliminary data.</text>
</comment>
<proteinExistence type="predicted"/>
<accession>A0ABR0NGL2</accession>